<sequence>MAMWDVGDVVVVVLSWCDITCSADLWERYIKMRSFLFYIHPHLSTSSSHITDKRSNQPTDQQAKFPPAQHQHHQNNNKMQFSTLLTLVTSFALTNALPLSPPLNTASLTFHGAAGAQYTLSVPLDGSVTTTNNALSISSISTSGFDVKQNCRIHAVDYTPALVEGPDNTWVVGPPQTIIDISCTSGGSPPSATVINIELDGAADAKYFISVPLGGGPVYTNNPLSISQVRSTYSNIPACTFNTVDVKPAFVQIATGVWNMGPPQTVRSVSCPA</sequence>
<dbReference type="AlphaFoldDB" id="A0A8H2VTM5"/>
<feature type="chain" id="PRO_5034609146" evidence="2">
    <location>
        <begin position="24"/>
        <end position="273"/>
    </location>
</feature>
<name>A0A8H2VTM5_9HELO</name>
<evidence type="ECO:0000313" key="3">
    <source>
        <dbReference type="EMBL" id="CAD6444859.1"/>
    </source>
</evidence>
<accession>A0A8H2VTM5</accession>
<evidence type="ECO:0000256" key="1">
    <source>
        <dbReference type="SAM" id="MobiDB-lite"/>
    </source>
</evidence>
<keyword evidence="2" id="KW-0732">Signal</keyword>
<protein>
    <submittedName>
        <fullName evidence="3">B4c47dd9-1d3d-462d-8317-0a9c021ab57b</fullName>
    </submittedName>
</protein>
<evidence type="ECO:0000256" key="2">
    <source>
        <dbReference type="SAM" id="SignalP"/>
    </source>
</evidence>
<evidence type="ECO:0000313" key="4">
    <source>
        <dbReference type="Proteomes" id="UP000624404"/>
    </source>
</evidence>
<comment type="caution">
    <text evidence="3">The sequence shown here is derived from an EMBL/GenBank/DDBJ whole genome shotgun (WGS) entry which is preliminary data.</text>
</comment>
<dbReference type="OrthoDB" id="4509278at2759"/>
<reference evidence="3" key="1">
    <citation type="submission" date="2020-10" db="EMBL/GenBank/DDBJ databases">
        <authorList>
            <person name="Kusch S."/>
        </authorList>
    </citation>
    <scope>NUCLEOTIDE SEQUENCE</scope>
    <source>
        <strain evidence="3">SwB9</strain>
    </source>
</reference>
<feature type="signal peptide" evidence="2">
    <location>
        <begin position="1"/>
        <end position="23"/>
    </location>
</feature>
<organism evidence="3 4">
    <name type="scientific">Sclerotinia trifoliorum</name>
    <dbReference type="NCBI Taxonomy" id="28548"/>
    <lineage>
        <taxon>Eukaryota</taxon>
        <taxon>Fungi</taxon>
        <taxon>Dikarya</taxon>
        <taxon>Ascomycota</taxon>
        <taxon>Pezizomycotina</taxon>
        <taxon>Leotiomycetes</taxon>
        <taxon>Helotiales</taxon>
        <taxon>Sclerotiniaceae</taxon>
        <taxon>Sclerotinia</taxon>
    </lineage>
</organism>
<gene>
    <name evidence="3" type="ORF">SCLTRI_LOCUS4651</name>
</gene>
<dbReference type="EMBL" id="CAJHIA010000013">
    <property type="protein sequence ID" value="CAD6444859.1"/>
    <property type="molecule type" value="Genomic_DNA"/>
</dbReference>
<dbReference type="Proteomes" id="UP000624404">
    <property type="component" value="Unassembled WGS sequence"/>
</dbReference>
<feature type="region of interest" description="Disordered" evidence="1">
    <location>
        <begin position="46"/>
        <end position="74"/>
    </location>
</feature>
<keyword evidence="4" id="KW-1185">Reference proteome</keyword>
<proteinExistence type="predicted"/>